<dbReference type="InterPro" id="IPR004119">
    <property type="entry name" value="EcKL"/>
</dbReference>
<dbReference type="SUPFAM" id="SSF56112">
    <property type="entry name" value="Protein kinase-like (PK-like)"/>
    <property type="match status" value="1"/>
</dbReference>
<protein>
    <recommendedName>
        <fullName evidence="4">Aminoglycoside phosphotransferase domain-containing protein</fullName>
    </recommendedName>
</protein>
<feature type="compositionally biased region" description="Basic and acidic residues" evidence="1">
    <location>
        <begin position="362"/>
        <end position="371"/>
    </location>
</feature>
<organism evidence="2 3">
    <name type="scientific">Moelleriella libera RCEF 2490</name>
    <dbReference type="NCBI Taxonomy" id="1081109"/>
    <lineage>
        <taxon>Eukaryota</taxon>
        <taxon>Fungi</taxon>
        <taxon>Dikarya</taxon>
        <taxon>Ascomycota</taxon>
        <taxon>Pezizomycotina</taxon>
        <taxon>Sordariomycetes</taxon>
        <taxon>Hypocreomycetidae</taxon>
        <taxon>Hypocreales</taxon>
        <taxon>Clavicipitaceae</taxon>
        <taxon>Moelleriella</taxon>
    </lineage>
</organism>
<evidence type="ECO:0000313" key="3">
    <source>
        <dbReference type="Proteomes" id="UP000078544"/>
    </source>
</evidence>
<dbReference type="Pfam" id="PF02958">
    <property type="entry name" value="EcKL"/>
    <property type="match status" value="1"/>
</dbReference>
<evidence type="ECO:0000313" key="2">
    <source>
        <dbReference type="EMBL" id="KZZ99164.1"/>
    </source>
</evidence>
<dbReference type="OrthoDB" id="411145at2759"/>
<sequence length="371" mass="42012">MAKTTAKLSEEGPSSPQEVAETMLSWHNLELTSCLEMQSLWAGYGHICAIKARPSCKSRGRDETVSFQMAKDAAANFPEQSFVLKLVQAPTTQPDEGHLRKMYSYEIEQHFYDEIAPTLTVSVAKCLASTSKMRETARTAELGDIIATLMTDLRLAYPVSGGKRAALTSRQVHAALRWLAGFHRCYWEHPAQDLGSLIMPPLEEFERRKESNDRSSKAIWLNGGYTYLATRRKEYEHLSRDKTSEWSALFCSVHEGADQSIAELVAAFLRPCGRPFETYLHGDVKSENMFFTESGDEVAFFDFQRRVPGADREEDAKIWADHECQREKSGATLREWCDRGRGRGRGRGGQQQQQQRQCLDPQDGRVEKMAL</sequence>
<dbReference type="Proteomes" id="UP000078544">
    <property type="component" value="Unassembled WGS sequence"/>
</dbReference>
<feature type="region of interest" description="Disordered" evidence="1">
    <location>
        <begin position="338"/>
        <end position="371"/>
    </location>
</feature>
<name>A0A168EUK8_9HYPO</name>
<dbReference type="AlphaFoldDB" id="A0A168EUK8"/>
<evidence type="ECO:0008006" key="4">
    <source>
        <dbReference type="Google" id="ProtNLM"/>
    </source>
</evidence>
<dbReference type="STRING" id="1081109.A0A168EUK8"/>
<dbReference type="EMBL" id="AZGY01000004">
    <property type="protein sequence ID" value="KZZ99164.1"/>
    <property type="molecule type" value="Genomic_DNA"/>
</dbReference>
<gene>
    <name evidence="2" type="ORF">AAL_02715</name>
</gene>
<dbReference type="InterPro" id="IPR011009">
    <property type="entry name" value="Kinase-like_dom_sf"/>
</dbReference>
<proteinExistence type="predicted"/>
<dbReference type="Gene3D" id="3.90.1200.10">
    <property type="match status" value="1"/>
</dbReference>
<accession>A0A168EUK8</accession>
<comment type="caution">
    <text evidence="2">The sequence shown here is derived from an EMBL/GenBank/DDBJ whole genome shotgun (WGS) entry which is preliminary data.</text>
</comment>
<evidence type="ECO:0000256" key="1">
    <source>
        <dbReference type="SAM" id="MobiDB-lite"/>
    </source>
</evidence>
<keyword evidence="3" id="KW-1185">Reference proteome</keyword>
<reference evidence="2 3" key="1">
    <citation type="journal article" date="2016" name="Genome Biol. Evol.">
        <title>Divergent and convergent evolution of fungal pathogenicity.</title>
        <authorList>
            <person name="Shang Y."/>
            <person name="Xiao G."/>
            <person name="Zheng P."/>
            <person name="Cen K."/>
            <person name="Zhan S."/>
            <person name="Wang C."/>
        </authorList>
    </citation>
    <scope>NUCLEOTIDE SEQUENCE [LARGE SCALE GENOMIC DNA]</scope>
    <source>
        <strain evidence="2 3">RCEF 2490</strain>
    </source>
</reference>